<accession>A0A0D9QFS6</accession>
<dbReference type="PROSITE" id="PS00379">
    <property type="entry name" value="CDP_ALCOHOL_P_TRANSF"/>
    <property type="match status" value="1"/>
</dbReference>
<keyword evidence="6" id="KW-0812">Transmembrane</keyword>
<feature type="transmembrane region" description="Helical" evidence="6">
    <location>
        <begin position="180"/>
        <end position="198"/>
    </location>
</feature>
<dbReference type="InterPro" id="IPR014472">
    <property type="entry name" value="CHOPT"/>
</dbReference>
<dbReference type="InterPro" id="IPR048254">
    <property type="entry name" value="CDP_ALCOHOL_P_TRANSF_CS"/>
</dbReference>
<evidence type="ECO:0008006" key="9">
    <source>
        <dbReference type="Google" id="ProtNLM"/>
    </source>
</evidence>
<dbReference type="Proteomes" id="UP000054561">
    <property type="component" value="Unassembled WGS sequence"/>
</dbReference>
<proteinExistence type="inferred from homology"/>
<evidence type="ECO:0000313" key="7">
    <source>
        <dbReference type="EMBL" id="KJP85838.1"/>
    </source>
</evidence>
<organism evidence="7 8">
    <name type="scientific">Plasmodium fragile</name>
    <dbReference type="NCBI Taxonomy" id="5857"/>
    <lineage>
        <taxon>Eukaryota</taxon>
        <taxon>Sar</taxon>
        <taxon>Alveolata</taxon>
        <taxon>Apicomplexa</taxon>
        <taxon>Aconoidasida</taxon>
        <taxon>Haemosporida</taxon>
        <taxon>Plasmodiidae</taxon>
        <taxon>Plasmodium</taxon>
        <taxon>Plasmodium (Plasmodium)</taxon>
    </lineage>
</organism>
<evidence type="ECO:0000256" key="4">
    <source>
        <dbReference type="ARBA" id="ARBA00023136"/>
    </source>
</evidence>
<feature type="transmembrane region" description="Helical" evidence="6">
    <location>
        <begin position="352"/>
        <end position="371"/>
    </location>
</feature>
<evidence type="ECO:0000313" key="8">
    <source>
        <dbReference type="Proteomes" id="UP000054561"/>
    </source>
</evidence>
<dbReference type="GO" id="GO:0008654">
    <property type="term" value="P:phospholipid biosynthetic process"/>
    <property type="evidence" value="ECO:0007669"/>
    <property type="project" value="InterPro"/>
</dbReference>
<comment type="subcellular location">
    <subcellularLocation>
        <location evidence="1">Membrane</location>
    </subcellularLocation>
</comment>
<dbReference type="EMBL" id="KQ001710">
    <property type="protein sequence ID" value="KJP85838.1"/>
    <property type="molecule type" value="Genomic_DNA"/>
</dbReference>
<gene>
    <name evidence="7" type="ORF">AK88_04545</name>
</gene>
<dbReference type="GeneID" id="24269859"/>
<evidence type="ECO:0000256" key="1">
    <source>
        <dbReference type="ARBA" id="ARBA00004370"/>
    </source>
</evidence>
<evidence type="ECO:0000256" key="2">
    <source>
        <dbReference type="ARBA" id="ARBA00010441"/>
    </source>
</evidence>
<dbReference type="AlphaFoldDB" id="A0A0D9QFS6"/>
<feature type="transmembrane region" description="Helical" evidence="6">
    <location>
        <begin position="47"/>
        <end position="68"/>
    </location>
</feature>
<keyword evidence="8" id="KW-1185">Reference proteome</keyword>
<dbReference type="Pfam" id="PF01066">
    <property type="entry name" value="CDP-OH_P_transf"/>
    <property type="match status" value="1"/>
</dbReference>
<dbReference type="PANTHER" id="PTHR10414:SF37">
    <property type="entry name" value="BB IN A BOXCAR, ISOFORM C"/>
    <property type="match status" value="1"/>
</dbReference>
<dbReference type="OrthoDB" id="196717at2759"/>
<evidence type="ECO:0000256" key="3">
    <source>
        <dbReference type="ARBA" id="ARBA00022679"/>
    </source>
</evidence>
<feature type="transmembrane region" description="Helical" evidence="6">
    <location>
        <begin position="141"/>
        <end position="160"/>
    </location>
</feature>
<feature type="transmembrane region" description="Helical" evidence="6">
    <location>
        <begin position="286"/>
        <end position="303"/>
    </location>
</feature>
<protein>
    <recommendedName>
        <fullName evidence="9">Choline/ethanolaminephosphotransferase</fullName>
    </recommendedName>
</protein>
<dbReference type="InterPro" id="IPR043130">
    <property type="entry name" value="CDP-OH_PTrfase_TM_dom"/>
</dbReference>
<keyword evidence="3 5" id="KW-0808">Transferase</keyword>
<reference evidence="7 8" key="1">
    <citation type="submission" date="2014-03" db="EMBL/GenBank/DDBJ databases">
        <title>The Genome Sequence of Plasmodium fragile nilgiri.</title>
        <authorList>
            <consortium name="The Broad Institute Genomics Platform"/>
            <consortium name="The Broad Institute Genome Sequencing Center for Infectious Disease"/>
            <person name="Neafsey D."/>
            <person name="Duraisingh M."/>
            <person name="Young S.K."/>
            <person name="Zeng Q."/>
            <person name="Gargeya S."/>
            <person name="Abouelleil A."/>
            <person name="Alvarado L."/>
            <person name="Chapman S.B."/>
            <person name="Gainer-Dewar J."/>
            <person name="Goldberg J."/>
            <person name="Griggs A."/>
            <person name="Gujja S."/>
            <person name="Hansen M."/>
            <person name="Howarth C."/>
            <person name="Imamovic A."/>
            <person name="Larimer J."/>
            <person name="Pearson M."/>
            <person name="Poon T.W."/>
            <person name="Priest M."/>
            <person name="Roberts A."/>
            <person name="Saif S."/>
            <person name="Shea T."/>
            <person name="Sykes S."/>
            <person name="Wortman J."/>
            <person name="Nusbaum C."/>
            <person name="Birren B."/>
        </authorList>
    </citation>
    <scope>NUCLEOTIDE SEQUENCE [LARGE SCALE GENOMIC DNA]</scope>
    <source>
        <strain evidence="8">nilgiri</strain>
    </source>
</reference>
<feature type="transmembrane region" description="Helical" evidence="6">
    <location>
        <begin position="315"/>
        <end position="332"/>
    </location>
</feature>
<dbReference type="GO" id="GO:0016780">
    <property type="term" value="F:phosphotransferase activity, for other substituted phosphate groups"/>
    <property type="evidence" value="ECO:0007669"/>
    <property type="project" value="InterPro"/>
</dbReference>
<keyword evidence="4 6" id="KW-0472">Membrane</keyword>
<dbReference type="OMA" id="SVYANCK"/>
<dbReference type="Gene3D" id="1.20.120.1760">
    <property type="match status" value="1"/>
</dbReference>
<evidence type="ECO:0000256" key="5">
    <source>
        <dbReference type="RuleBase" id="RU003750"/>
    </source>
</evidence>
<dbReference type="PIRSF" id="PIRSF015665">
    <property type="entry name" value="CHOPT"/>
    <property type="match status" value="1"/>
</dbReference>
<sequence length="396" mass="45804">MGILLKLNKSVYANCKSYVYKSGAHTLLDNIFDAYWNICIKLVPKSITANLLTLLGFLCSTVAFFLLYMFDLSNKKNDYIYLYIAFFLFLYQTFDALDGKQARRTNTSSPLGQLFDHGCDSITSSLFMFIVGKAACIPKGLLFFMLLSIVQLQTFMFSWIEHYTKVYNTSLGSMGITESHVMVISVCIFRGLKGAAFFQKTTLKDLLPGSFRKLLGKAALSINLTHIIVIPAFFFLILTIARSTYMGLQTAKKKRKEATIQLVFFYIFMLLQYYFYQSTVTVKNELICYIVIALFSAFYTLHMNMSTVLKTKMESFPIPIIFYYLCIILLFMKRRVNHHILKMAIFKESYILYYMMIFGFVYLFDYAYTIIGGICKELNIPFLFNKKKKIMSAKWA</sequence>
<dbReference type="VEuPathDB" id="PlasmoDB:AK88_04545"/>
<feature type="transmembrane region" description="Helical" evidence="6">
    <location>
        <begin position="258"/>
        <end position="274"/>
    </location>
</feature>
<keyword evidence="6" id="KW-1133">Transmembrane helix</keyword>
<comment type="similarity">
    <text evidence="2 5">Belongs to the CDP-alcohol phosphatidyltransferase class-I family.</text>
</comment>
<dbReference type="RefSeq" id="XP_012337578.1">
    <property type="nucleotide sequence ID" value="XM_012482155.1"/>
</dbReference>
<dbReference type="PANTHER" id="PTHR10414">
    <property type="entry name" value="ETHANOLAMINEPHOSPHOTRANSFERASE"/>
    <property type="match status" value="1"/>
</dbReference>
<feature type="transmembrane region" description="Helical" evidence="6">
    <location>
        <begin position="80"/>
        <end position="97"/>
    </location>
</feature>
<feature type="transmembrane region" description="Helical" evidence="6">
    <location>
        <begin position="218"/>
        <end position="238"/>
    </location>
</feature>
<evidence type="ECO:0000256" key="6">
    <source>
        <dbReference type="SAM" id="Phobius"/>
    </source>
</evidence>
<dbReference type="GO" id="GO:0016020">
    <property type="term" value="C:membrane"/>
    <property type="evidence" value="ECO:0007669"/>
    <property type="project" value="UniProtKB-SubCell"/>
</dbReference>
<dbReference type="InterPro" id="IPR000462">
    <property type="entry name" value="CDP-OH_P_trans"/>
</dbReference>
<name>A0A0D9QFS6_PLAFR</name>